<evidence type="ECO:0000313" key="2">
    <source>
        <dbReference type="Proteomes" id="UP000233551"/>
    </source>
</evidence>
<proteinExistence type="predicted"/>
<protein>
    <submittedName>
        <fullName evidence="1">Uncharacterized protein</fullName>
    </submittedName>
</protein>
<comment type="caution">
    <text evidence="1">The sequence shown here is derived from an EMBL/GenBank/DDBJ whole genome shotgun (WGS) entry which is preliminary data.</text>
</comment>
<dbReference type="AlphaFoldDB" id="A0A2I0L0E5"/>
<sequence length="181" mass="19996">MSGSTRPQDLGNMAIAMEEQDKILTERKAGHLNTNSRIDQLADMISGLTLQQNRLMAHLHTFKSDDPKSSSISQFFEVDRNLDELKLKLAVVHFGREGIAMAPGLYEVNDAEVSINENNALSHFLGGLRGEIQLSVRMFKPESLAQACSLARLQESTYQAMVDQASQALKLQGLFSTSVQT</sequence>
<dbReference type="EMBL" id="PGOL01000222">
    <property type="protein sequence ID" value="PKI74194.1"/>
    <property type="molecule type" value="Genomic_DNA"/>
</dbReference>
<dbReference type="Proteomes" id="UP000233551">
    <property type="component" value="Unassembled WGS sequence"/>
</dbReference>
<reference evidence="1 2" key="1">
    <citation type="submission" date="2017-11" db="EMBL/GenBank/DDBJ databases">
        <title>De-novo sequencing of pomegranate (Punica granatum L.) genome.</title>
        <authorList>
            <person name="Akparov Z."/>
            <person name="Amiraslanov A."/>
            <person name="Hajiyeva S."/>
            <person name="Abbasov M."/>
            <person name="Kaur K."/>
            <person name="Hamwieh A."/>
            <person name="Solovyev V."/>
            <person name="Salamov A."/>
            <person name="Braich B."/>
            <person name="Kosarev P."/>
            <person name="Mahmoud A."/>
            <person name="Hajiyev E."/>
            <person name="Babayeva S."/>
            <person name="Izzatullayeva V."/>
            <person name="Mammadov A."/>
            <person name="Mammadov A."/>
            <person name="Sharifova S."/>
            <person name="Ojaghi J."/>
            <person name="Eynullazada K."/>
            <person name="Bayramov B."/>
            <person name="Abdulazimova A."/>
            <person name="Shahmuradov I."/>
        </authorList>
    </citation>
    <scope>NUCLEOTIDE SEQUENCE [LARGE SCALE GENOMIC DNA]</scope>
    <source>
        <strain evidence="2">cv. AG2017</strain>
        <tissue evidence="1">Leaf</tissue>
    </source>
</reference>
<accession>A0A2I0L0E5</accession>
<gene>
    <name evidence="1" type="ORF">CRG98_005432</name>
</gene>
<organism evidence="1 2">
    <name type="scientific">Punica granatum</name>
    <name type="common">Pomegranate</name>
    <dbReference type="NCBI Taxonomy" id="22663"/>
    <lineage>
        <taxon>Eukaryota</taxon>
        <taxon>Viridiplantae</taxon>
        <taxon>Streptophyta</taxon>
        <taxon>Embryophyta</taxon>
        <taxon>Tracheophyta</taxon>
        <taxon>Spermatophyta</taxon>
        <taxon>Magnoliopsida</taxon>
        <taxon>eudicotyledons</taxon>
        <taxon>Gunneridae</taxon>
        <taxon>Pentapetalae</taxon>
        <taxon>rosids</taxon>
        <taxon>malvids</taxon>
        <taxon>Myrtales</taxon>
        <taxon>Lythraceae</taxon>
        <taxon>Punica</taxon>
    </lineage>
</organism>
<keyword evidence="2" id="KW-1185">Reference proteome</keyword>
<evidence type="ECO:0000313" key="1">
    <source>
        <dbReference type="EMBL" id="PKI74194.1"/>
    </source>
</evidence>
<name>A0A2I0L0E5_PUNGR</name>